<sequence length="122" mass="13072">MLSNGKRRLSDAFQADAAPLWLRRQRMRLQDRCVNPPPPTLEVYDTHCCQPAGFCFALLCPFTARGLVACGCTSNICPPWPIAAYADPASPPHGLPRVNATSCLPRAAAAPGQWADGEPSGP</sequence>
<reference evidence="1" key="1">
    <citation type="submission" date="2020-12" db="EMBL/GenBank/DDBJ databases">
        <authorList>
            <person name="Iha C."/>
        </authorList>
    </citation>
    <scope>NUCLEOTIDE SEQUENCE</scope>
</reference>
<comment type="caution">
    <text evidence="1">The sequence shown here is derived from an EMBL/GenBank/DDBJ whole genome shotgun (WGS) entry which is preliminary data.</text>
</comment>
<organism evidence="1 2">
    <name type="scientific">Ostreobium quekettii</name>
    <dbReference type="NCBI Taxonomy" id="121088"/>
    <lineage>
        <taxon>Eukaryota</taxon>
        <taxon>Viridiplantae</taxon>
        <taxon>Chlorophyta</taxon>
        <taxon>core chlorophytes</taxon>
        <taxon>Ulvophyceae</taxon>
        <taxon>TCBD clade</taxon>
        <taxon>Bryopsidales</taxon>
        <taxon>Ostreobineae</taxon>
        <taxon>Ostreobiaceae</taxon>
        <taxon>Ostreobium</taxon>
    </lineage>
</organism>
<evidence type="ECO:0000313" key="1">
    <source>
        <dbReference type="EMBL" id="CAD7696080.1"/>
    </source>
</evidence>
<gene>
    <name evidence="1" type="ORF">OSTQU699_LOCUS1441</name>
</gene>
<dbReference type="EMBL" id="CAJHUC010000430">
    <property type="protein sequence ID" value="CAD7696080.1"/>
    <property type="molecule type" value="Genomic_DNA"/>
</dbReference>
<dbReference type="AlphaFoldDB" id="A0A8S1IQI9"/>
<protein>
    <submittedName>
        <fullName evidence="1">Uncharacterized protein</fullName>
    </submittedName>
</protein>
<accession>A0A8S1IQI9</accession>
<name>A0A8S1IQI9_9CHLO</name>
<keyword evidence="2" id="KW-1185">Reference proteome</keyword>
<proteinExistence type="predicted"/>
<evidence type="ECO:0000313" key="2">
    <source>
        <dbReference type="Proteomes" id="UP000708148"/>
    </source>
</evidence>
<dbReference type="Proteomes" id="UP000708148">
    <property type="component" value="Unassembled WGS sequence"/>
</dbReference>